<comment type="similarity">
    <text evidence="2">Belongs to the oxidase-dependent Fe transporter (OFeT) (TC 9.A.10.1) family.</text>
</comment>
<keyword evidence="3" id="KW-0408">Iron</keyword>
<evidence type="ECO:0000256" key="7">
    <source>
        <dbReference type="SAM" id="MobiDB-lite"/>
    </source>
</evidence>
<accession>A0AAN8A431</accession>
<evidence type="ECO:0000313" key="10">
    <source>
        <dbReference type="Proteomes" id="UP001310594"/>
    </source>
</evidence>
<keyword evidence="4 8" id="KW-0812">Transmembrane</keyword>
<dbReference type="PANTHER" id="PTHR31632:SF2">
    <property type="entry name" value="PLASMA MEMBRANE IRON PERMEASE"/>
    <property type="match status" value="1"/>
</dbReference>
<comment type="caution">
    <text evidence="9">The sequence shown here is derived from an EMBL/GenBank/DDBJ whole genome shotgun (WGS) entry which is preliminary data.</text>
</comment>
<evidence type="ECO:0000256" key="5">
    <source>
        <dbReference type="ARBA" id="ARBA00022989"/>
    </source>
</evidence>
<keyword evidence="5 8" id="KW-1133">Transmembrane helix</keyword>
<dbReference type="InterPro" id="IPR004923">
    <property type="entry name" value="FTR1/Fip1/EfeU"/>
</dbReference>
<comment type="subcellular location">
    <subcellularLocation>
        <location evidence="1">Membrane</location>
        <topology evidence="1">Multi-pass membrane protein</topology>
    </subcellularLocation>
</comment>
<dbReference type="Pfam" id="PF03239">
    <property type="entry name" value="FTR1"/>
    <property type="match status" value="1"/>
</dbReference>
<keyword evidence="3" id="KW-0410">Iron transport</keyword>
<sequence length="374" mass="40344">MTVNVFAVPVFFICFRECLECVIIVSVLLAWLKQTIGPERDPQVYKKLVRQVWWGIGLGFGLCLIIGAGMIGAFYGLSKDAFGGTEDIWEGTFSLVATIIITMVGAALLRVSKLQDKWRVKLARALEKDDGKTIRSTGSKFKLWTQKYAMFLLPFITVLREGLEAVVFIGGVGLSLPATAFPLAVVCGLGAGIAVGYLIYRGANQSKLQIFLIISTCFLYLVAAGLFSKAVWSFEIHAWSKAIGGDAAEVGSGPGSYNIHNSVWHVNCCNAEINGGGGWGIFNAILGWQNSATYGSVISYNLYWVVVIAGFVSMRYYEKNGHWPLMKAKAAGEGDSAESDSSRTGSDGVVESSVAKKLEGEQAPASTTVRELTG</sequence>
<feature type="transmembrane region" description="Helical" evidence="8">
    <location>
        <begin position="211"/>
        <end position="232"/>
    </location>
</feature>
<keyword evidence="6 8" id="KW-0472">Membrane</keyword>
<proteinExistence type="inferred from homology"/>
<evidence type="ECO:0000313" key="9">
    <source>
        <dbReference type="EMBL" id="KAK5703724.1"/>
    </source>
</evidence>
<keyword evidence="3" id="KW-0813">Transport</keyword>
<organism evidence="9 10">
    <name type="scientific">Elasticomyces elasticus</name>
    <dbReference type="NCBI Taxonomy" id="574655"/>
    <lineage>
        <taxon>Eukaryota</taxon>
        <taxon>Fungi</taxon>
        <taxon>Dikarya</taxon>
        <taxon>Ascomycota</taxon>
        <taxon>Pezizomycotina</taxon>
        <taxon>Dothideomycetes</taxon>
        <taxon>Dothideomycetidae</taxon>
        <taxon>Mycosphaerellales</taxon>
        <taxon>Teratosphaeriaceae</taxon>
        <taxon>Elasticomyces</taxon>
    </lineage>
</organism>
<protein>
    <submittedName>
        <fullName evidence="9">High-affinity iron permease</fullName>
    </submittedName>
</protein>
<dbReference type="PANTHER" id="PTHR31632">
    <property type="entry name" value="IRON TRANSPORTER FTH1"/>
    <property type="match status" value="1"/>
</dbReference>
<dbReference type="EMBL" id="JAVRQU010000004">
    <property type="protein sequence ID" value="KAK5703724.1"/>
    <property type="molecule type" value="Genomic_DNA"/>
</dbReference>
<evidence type="ECO:0000256" key="6">
    <source>
        <dbReference type="ARBA" id="ARBA00023136"/>
    </source>
</evidence>
<evidence type="ECO:0000256" key="3">
    <source>
        <dbReference type="ARBA" id="ARBA00022496"/>
    </source>
</evidence>
<name>A0AAN8A431_9PEZI</name>
<feature type="transmembrane region" description="Helical" evidence="8">
    <location>
        <begin position="148"/>
        <end position="174"/>
    </location>
</feature>
<evidence type="ECO:0000256" key="4">
    <source>
        <dbReference type="ARBA" id="ARBA00022692"/>
    </source>
</evidence>
<evidence type="ECO:0000256" key="1">
    <source>
        <dbReference type="ARBA" id="ARBA00004141"/>
    </source>
</evidence>
<dbReference type="AlphaFoldDB" id="A0AAN8A431"/>
<dbReference type="GO" id="GO:0033573">
    <property type="term" value="C:high-affinity iron permease complex"/>
    <property type="evidence" value="ECO:0007669"/>
    <property type="project" value="InterPro"/>
</dbReference>
<dbReference type="Proteomes" id="UP001310594">
    <property type="component" value="Unassembled WGS sequence"/>
</dbReference>
<keyword evidence="3" id="KW-0406">Ion transport</keyword>
<feature type="transmembrane region" description="Helical" evidence="8">
    <location>
        <begin position="6"/>
        <end position="32"/>
    </location>
</feature>
<feature type="transmembrane region" description="Helical" evidence="8">
    <location>
        <begin position="52"/>
        <end position="76"/>
    </location>
</feature>
<feature type="transmembrane region" description="Helical" evidence="8">
    <location>
        <begin position="88"/>
        <end position="109"/>
    </location>
</feature>
<feature type="region of interest" description="Disordered" evidence="7">
    <location>
        <begin position="329"/>
        <end position="374"/>
    </location>
</feature>
<feature type="compositionally biased region" description="Polar residues" evidence="7">
    <location>
        <begin position="364"/>
        <end position="374"/>
    </location>
</feature>
<evidence type="ECO:0000256" key="8">
    <source>
        <dbReference type="SAM" id="Phobius"/>
    </source>
</evidence>
<feature type="transmembrane region" description="Helical" evidence="8">
    <location>
        <begin position="297"/>
        <end position="317"/>
    </location>
</feature>
<feature type="transmembrane region" description="Helical" evidence="8">
    <location>
        <begin position="180"/>
        <end position="199"/>
    </location>
</feature>
<reference evidence="9" key="1">
    <citation type="submission" date="2023-08" db="EMBL/GenBank/DDBJ databases">
        <title>Black Yeasts Isolated from many extreme environments.</title>
        <authorList>
            <person name="Coleine C."/>
            <person name="Stajich J.E."/>
            <person name="Selbmann L."/>
        </authorList>
    </citation>
    <scope>NUCLEOTIDE SEQUENCE</scope>
    <source>
        <strain evidence="9">CCFEE 5810</strain>
    </source>
</reference>
<evidence type="ECO:0000256" key="2">
    <source>
        <dbReference type="ARBA" id="ARBA00008333"/>
    </source>
</evidence>
<dbReference type="GO" id="GO:0015093">
    <property type="term" value="F:ferrous iron transmembrane transporter activity"/>
    <property type="evidence" value="ECO:0007669"/>
    <property type="project" value="TreeGrafter"/>
</dbReference>
<gene>
    <name evidence="9" type="primary">FTR1</name>
    <name evidence="9" type="ORF">LTR97_002737</name>
</gene>